<dbReference type="PANTHER" id="PTHR33064:SF29">
    <property type="entry name" value="PEPTIDASE A2 DOMAIN-CONTAINING PROTEIN-RELATED"/>
    <property type="match status" value="1"/>
</dbReference>
<dbReference type="Gene3D" id="3.30.70.270">
    <property type="match status" value="2"/>
</dbReference>
<evidence type="ECO:0000313" key="2">
    <source>
        <dbReference type="Proteomes" id="UP000796761"/>
    </source>
</evidence>
<sequence length="245" mass="27375">MPPSSKMDLPLAKAKAIRNGWILRGVGITHRCDPMESLCWSRLLAGTCGPMERVFHAREGFLGWKQSPSICHGLIQTVLEKGEAPEHIDDIIIWGNTAEEDFEKGEKIIQALLKAGFAIKQSKVKGPAQELQFLGAKCQDGRHQIPRDVVNKIAAVSPLTSKKEIQAFLGAVSFWRMHIPDYRQIVNALYHVIWKKNDFKCGPEQQQAFEQIKQEIFHGVALGPVRTGQNVKNVLYTAARENGPS</sequence>
<gene>
    <name evidence="1" type="ORF">HGM15179_018461</name>
</gene>
<name>A0A8K1FYZ7_9PASS</name>
<dbReference type="EMBL" id="SWJQ01001280">
    <property type="protein sequence ID" value="TRZ08648.1"/>
    <property type="molecule type" value="Genomic_DNA"/>
</dbReference>
<accession>A0A8K1FYZ7</accession>
<evidence type="ECO:0008006" key="3">
    <source>
        <dbReference type="Google" id="ProtNLM"/>
    </source>
</evidence>
<dbReference type="SUPFAM" id="SSF56672">
    <property type="entry name" value="DNA/RNA polymerases"/>
    <property type="match status" value="1"/>
</dbReference>
<evidence type="ECO:0000313" key="1">
    <source>
        <dbReference type="EMBL" id="TRZ08648.1"/>
    </source>
</evidence>
<reference evidence="1" key="1">
    <citation type="submission" date="2019-04" db="EMBL/GenBank/DDBJ databases">
        <title>Genome assembly of Zosterops borbonicus 15179.</title>
        <authorList>
            <person name="Leroy T."/>
            <person name="Anselmetti Y."/>
            <person name="Tilak M.-K."/>
            <person name="Nabholz B."/>
        </authorList>
    </citation>
    <scope>NUCLEOTIDE SEQUENCE</scope>
    <source>
        <strain evidence="1">HGM_15179</strain>
        <tissue evidence="1">Muscle</tissue>
    </source>
</reference>
<protein>
    <recommendedName>
        <fullName evidence="3">Reverse transcriptase</fullName>
    </recommendedName>
</protein>
<dbReference type="PANTHER" id="PTHR33064">
    <property type="entry name" value="POL PROTEIN"/>
    <property type="match status" value="1"/>
</dbReference>
<dbReference type="InterPro" id="IPR051320">
    <property type="entry name" value="Viral_Replic_Matur_Polypro"/>
</dbReference>
<dbReference type="InterPro" id="IPR043128">
    <property type="entry name" value="Rev_trsase/Diguanyl_cyclase"/>
</dbReference>
<dbReference type="OrthoDB" id="9950135at2759"/>
<dbReference type="Proteomes" id="UP000796761">
    <property type="component" value="Unassembled WGS sequence"/>
</dbReference>
<comment type="caution">
    <text evidence="1">The sequence shown here is derived from an EMBL/GenBank/DDBJ whole genome shotgun (WGS) entry which is preliminary data.</text>
</comment>
<dbReference type="InterPro" id="IPR043502">
    <property type="entry name" value="DNA/RNA_pol_sf"/>
</dbReference>
<dbReference type="AlphaFoldDB" id="A0A8K1FYZ7"/>
<keyword evidence="2" id="KW-1185">Reference proteome</keyword>
<proteinExistence type="predicted"/>
<organism evidence="1 2">
    <name type="scientific">Zosterops borbonicus</name>
    <dbReference type="NCBI Taxonomy" id="364589"/>
    <lineage>
        <taxon>Eukaryota</taxon>
        <taxon>Metazoa</taxon>
        <taxon>Chordata</taxon>
        <taxon>Craniata</taxon>
        <taxon>Vertebrata</taxon>
        <taxon>Euteleostomi</taxon>
        <taxon>Archelosauria</taxon>
        <taxon>Archosauria</taxon>
        <taxon>Dinosauria</taxon>
        <taxon>Saurischia</taxon>
        <taxon>Theropoda</taxon>
        <taxon>Coelurosauria</taxon>
        <taxon>Aves</taxon>
        <taxon>Neognathae</taxon>
        <taxon>Neoaves</taxon>
        <taxon>Telluraves</taxon>
        <taxon>Australaves</taxon>
        <taxon>Passeriformes</taxon>
        <taxon>Sylvioidea</taxon>
        <taxon>Zosteropidae</taxon>
        <taxon>Zosterops</taxon>
    </lineage>
</organism>